<dbReference type="EMBL" id="QGNW01001546">
    <property type="protein sequence ID" value="RVW37152.1"/>
    <property type="molecule type" value="Genomic_DNA"/>
</dbReference>
<comment type="caution">
    <text evidence="9">The sequence shown here is derived from an EMBL/GenBank/DDBJ whole genome shotgun (WGS) entry which is preliminary data.</text>
</comment>
<comment type="subcellular location">
    <subcellularLocation>
        <location evidence="1">Membrane</location>
        <topology evidence="1">Multi-pass membrane protein</topology>
    </subcellularLocation>
</comment>
<dbReference type="AlphaFoldDB" id="A0A438DNZ1"/>
<feature type="transmembrane region" description="Helical" evidence="8">
    <location>
        <begin position="152"/>
        <end position="172"/>
    </location>
</feature>
<reference evidence="9 10" key="1">
    <citation type="journal article" date="2018" name="PLoS Genet.">
        <title>Population sequencing reveals clonal diversity and ancestral inbreeding in the grapevine cultivar Chardonnay.</title>
        <authorList>
            <person name="Roach M.J."/>
            <person name="Johnson D.L."/>
            <person name="Bohlmann J."/>
            <person name="van Vuuren H.J."/>
            <person name="Jones S.J."/>
            <person name="Pretorius I.S."/>
            <person name="Schmidt S.A."/>
            <person name="Borneman A.R."/>
        </authorList>
    </citation>
    <scope>NUCLEOTIDE SEQUENCE [LARGE SCALE GENOMIC DNA]</scope>
    <source>
        <strain evidence="10">cv. Chardonnay</strain>
        <tissue evidence="9">Leaf</tissue>
    </source>
</reference>
<evidence type="ECO:0000256" key="1">
    <source>
        <dbReference type="ARBA" id="ARBA00004141"/>
    </source>
</evidence>
<protein>
    <submittedName>
        <fullName evidence="9">Sucrose transport protein SUC9</fullName>
    </submittedName>
</protein>
<evidence type="ECO:0000313" key="9">
    <source>
        <dbReference type="EMBL" id="RVW37152.1"/>
    </source>
</evidence>
<evidence type="ECO:0000256" key="4">
    <source>
        <dbReference type="ARBA" id="ARBA00022692"/>
    </source>
</evidence>
<evidence type="ECO:0000256" key="5">
    <source>
        <dbReference type="ARBA" id="ARBA00022847"/>
    </source>
</evidence>
<dbReference type="GO" id="GO:0016020">
    <property type="term" value="C:membrane"/>
    <property type="evidence" value="ECO:0007669"/>
    <property type="project" value="UniProtKB-SubCell"/>
</dbReference>
<accession>A0A438DNZ1</accession>
<gene>
    <name evidence="9" type="primary">SUC9</name>
    <name evidence="9" type="ORF">CK203_111984</name>
</gene>
<evidence type="ECO:0000256" key="8">
    <source>
        <dbReference type="SAM" id="Phobius"/>
    </source>
</evidence>
<evidence type="ECO:0000313" key="10">
    <source>
        <dbReference type="Proteomes" id="UP000288805"/>
    </source>
</evidence>
<dbReference type="GO" id="GO:0015293">
    <property type="term" value="F:symporter activity"/>
    <property type="evidence" value="ECO:0007669"/>
    <property type="project" value="UniProtKB-KW"/>
</dbReference>
<proteinExistence type="predicted"/>
<dbReference type="PANTHER" id="PTHR19432:SF70">
    <property type="entry name" value="SUCROSE TRANSPORT PROTEIN SUC1-RELATED"/>
    <property type="match status" value="1"/>
</dbReference>
<keyword evidence="5" id="KW-0769">Symport</keyword>
<dbReference type="Proteomes" id="UP000288805">
    <property type="component" value="Unassembled WGS sequence"/>
</dbReference>
<dbReference type="PANTHER" id="PTHR19432">
    <property type="entry name" value="SUGAR TRANSPORTER"/>
    <property type="match status" value="1"/>
</dbReference>
<keyword evidence="7 8" id="KW-0472">Membrane</keyword>
<name>A0A438DNZ1_VITVI</name>
<keyword evidence="6 8" id="KW-1133">Transmembrane helix</keyword>
<evidence type="ECO:0000256" key="6">
    <source>
        <dbReference type="ARBA" id="ARBA00022989"/>
    </source>
</evidence>
<evidence type="ECO:0000256" key="7">
    <source>
        <dbReference type="ARBA" id="ARBA00023136"/>
    </source>
</evidence>
<evidence type="ECO:0000256" key="3">
    <source>
        <dbReference type="ARBA" id="ARBA00022597"/>
    </source>
</evidence>
<organism evidence="9 10">
    <name type="scientific">Vitis vinifera</name>
    <name type="common">Grape</name>
    <dbReference type="NCBI Taxonomy" id="29760"/>
    <lineage>
        <taxon>Eukaryota</taxon>
        <taxon>Viridiplantae</taxon>
        <taxon>Streptophyta</taxon>
        <taxon>Embryophyta</taxon>
        <taxon>Tracheophyta</taxon>
        <taxon>Spermatophyta</taxon>
        <taxon>Magnoliopsida</taxon>
        <taxon>eudicotyledons</taxon>
        <taxon>Gunneridae</taxon>
        <taxon>Pentapetalae</taxon>
        <taxon>rosids</taxon>
        <taxon>Vitales</taxon>
        <taxon>Vitaceae</taxon>
        <taxon>Viteae</taxon>
        <taxon>Vitis</taxon>
    </lineage>
</organism>
<evidence type="ECO:0000256" key="2">
    <source>
        <dbReference type="ARBA" id="ARBA00022448"/>
    </source>
</evidence>
<keyword evidence="4 8" id="KW-0812">Transmembrane</keyword>
<keyword evidence="3" id="KW-0762">Sugar transport</keyword>
<sequence length="204" mass="21728">MELAKPSSVFAIQDHQSSSPPTPIWKTVVVASIAAGIQFGWALQLSLLTPYVQLLAFPTTTAAHPGLGVAAPSSPPGLFSLPSLCFSSATQPTSEGFPATPSIILSKPGRLPVFVVGFWILDVANNMLQGPCRALLADLSGTSARRTRTANALYSFFMAVGNVLGYAAGSFSKLHKMFPFARTQACDLYCANLKSCFSFLSRFF</sequence>
<keyword evidence="2" id="KW-0813">Transport</keyword>